<dbReference type="Pfam" id="PF12900">
    <property type="entry name" value="Pyridox_ox_2"/>
    <property type="match status" value="1"/>
</dbReference>
<evidence type="ECO:0000313" key="2">
    <source>
        <dbReference type="Proteomes" id="UP000095023"/>
    </source>
</evidence>
<dbReference type="SUPFAM" id="SSF50475">
    <property type="entry name" value="FMN-binding split barrel"/>
    <property type="match status" value="1"/>
</dbReference>
<dbReference type="Proteomes" id="UP000095023">
    <property type="component" value="Unassembled WGS sequence"/>
</dbReference>
<dbReference type="EMBL" id="KV453841">
    <property type="protein sequence ID" value="ODV92374.1"/>
    <property type="molecule type" value="Genomic_DNA"/>
</dbReference>
<accession>A0A1E4TKU5</accession>
<evidence type="ECO:0008006" key="3">
    <source>
        <dbReference type="Google" id="ProtNLM"/>
    </source>
</evidence>
<keyword evidence="2" id="KW-1185">Reference proteome</keyword>
<reference evidence="2" key="1">
    <citation type="submission" date="2016-02" db="EMBL/GenBank/DDBJ databases">
        <title>Comparative genomics of biotechnologically important yeasts.</title>
        <authorList>
            <consortium name="DOE Joint Genome Institute"/>
            <person name="Riley R."/>
            <person name="Haridas S."/>
            <person name="Wolfe K.H."/>
            <person name="Lopes M.R."/>
            <person name="Hittinger C.T."/>
            <person name="Goker M."/>
            <person name="Salamov A."/>
            <person name="Wisecaver J."/>
            <person name="Long T.M."/>
            <person name="Aerts A.L."/>
            <person name="Barry K."/>
            <person name="Choi C."/>
            <person name="Clum A."/>
            <person name="Coughlan A.Y."/>
            <person name="Deshpande S."/>
            <person name="Douglass A.P."/>
            <person name="Hanson S.J."/>
            <person name="Klenk H.-P."/>
            <person name="Labutti K."/>
            <person name="Lapidus A."/>
            <person name="Lindquist E."/>
            <person name="Lipzen A."/>
            <person name="Meier-Kolthoff J.P."/>
            <person name="Ohm R.A."/>
            <person name="Otillar R.P."/>
            <person name="Pangilinan J."/>
            <person name="Peng Y."/>
            <person name="Rokas A."/>
            <person name="Rosa C.A."/>
            <person name="Scheuner C."/>
            <person name="Sibirny A.A."/>
            <person name="Slot J.C."/>
            <person name="Stielow J.B."/>
            <person name="Sun H."/>
            <person name="Kurtzman C.P."/>
            <person name="Blackwell M."/>
            <person name="Jeffries T.W."/>
            <person name="Grigoriev I.V."/>
        </authorList>
    </citation>
    <scope>NUCLEOTIDE SEQUENCE [LARGE SCALE GENOMIC DNA]</scope>
    <source>
        <strain evidence="2">NRRL Y-17796</strain>
    </source>
</reference>
<name>A0A1E4TKU5_9ASCO</name>
<evidence type="ECO:0000313" key="1">
    <source>
        <dbReference type="EMBL" id="ODV92374.1"/>
    </source>
</evidence>
<dbReference type="PANTHER" id="PTHR34071:SF2">
    <property type="entry name" value="FLAVIN-NUCLEOTIDE-BINDING PROTEIN"/>
    <property type="match status" value="1"/>
</dbReference>
<protein>
    <recommendedName>
        <fullName evidence="3">Flavin-nucleotide-binding protein</fullName>
    </recommendedName>
</protein>
<dbReference type="InterPro" id="IPR024747">
    <property type="entry name" value="Pyridox_Oxase-rel"/>
</dbReference>
<gene>
    <name evidence="1" type="ORF">CANCADRAFT_962</name>
</gene>
<dbReference type="InterPro" id="IPR012349">
    <property type="entry name" value="Split_barrel_FMN-bd"/>
</dbReference>
<organism evidence="1 2">
    <name type="scientific">Tortispora caseinolytica NRRL Y-17796</name>
    <dbReference type="NCBI Taxonomy" id="767744"/>
    <lineage>
        <taxon>Eukaryota</taxon>
        <taxon>Fungi</taxon>
        <taxon>Dikarya</taxon>
        <taxon>Ascomycota</taxon>
        <taxon>Saccharomycotina</taxon>
        <taxon>Trigonopsidomycetes</taxon>
        <taxon>Trigonopsidales</taxon>
        <taxon>Trigonopsidaceae</taxon>
        <taxon>Tortispora</taxon>
    </lineage>
</organism>
<proteinExistence type="predicted"/>
<dbReference type="AlphaFoldDB" id="A0A1E4TKU5"/>
<dbReference type="Gene3D" id="2.30.110.10">
    <property type="entry name" value="Electron Transport, Fmn-binding Protein, Chain A"/>
    <property type="match status" value="1"/>
</dbReference>
<sequence length="248" mass="27586">MSLRFPKTKLNTPTRGLNRDVYELEPIQRLIHELPSVTVSFVVDNRPVCMPMIAAMGSFDNPSSEFDEPLDAYVHGYVSFHLANLLREAGDEGIPICLSGHTVDALVLTSTPFSHSMNYRSAIIHGNASLVTEEEEKLYAMKIITNSIVPDRWDHCNGTPLPAEIATTSIIKVKVASGTYKARTGQGNEKSANYDPSTLGSIWVGNVPFNQTFGEPIPASYVENQIPVPGYLQEYLDYYNQKNQKYKV</sequence>
<dbReference type="OrthoDB" id="444432at2759"/>
<dbReference type="PANTHER" id="PTHR34071">
    <property type="entry name" value="5-NITROIMIDAZOLE ANTIBIOTICS RESISTANCE PROTEIN, NIMA-FAMILY-RELATED PROTEIN-RELATED"/>
    <property type="match status" value="1"/>
</dbReference>